<organism evidence="2 3">
    <name type="scientific">Nitrosococcus oceani C-27</name>
    <dbReference type="NCBI Taxonomy" id="314279"/>
    <lineage>
        <taxon>Bacteria</taxon>
        <taxon>Pseudomonadati</taxon>
        <taxon>Pseudomonadota</taxon>
        <taxon>Gammaproteobacteria</taxon>
        <taxon>Chromatiales</taxon>
        <taxon>Chromatiaceae</taxon>
        <taxon>Nitrosococcus</taxon>
    </lineage>
</organism>
<accession>A0A0E2Z2X9</accession>
<name>A0A0E2Z2X9_9GAMM</name>
<protein>
    <submittedName>
        <fullName evidence="2">Uncharacterized protein</fullName>
    </submittedName>
</protein>
<dbReference type="HOGENOM" id="CLU_2718255_0_0_6"/>
<reference evidence="2 3" key="1">
    <citation type="submission" date="2014-07" db="EMBL/GenBank/DDBJ databases">
        <title>Comparative analysis of Nitrosococcus oceani genome inventories of strains from Pacific and Atlantic gyres.</title>
        <authorList>
            <person name="Lim C.K."/>
            <person name="Wang L."/>
            <person name="Sayavedra-Soto L.A."/>
            <person name="Klotz M.G."/>
        </authorList>
    </citation>
    <scope>NUCLEOTIDE SEQUENCE [LARGE SCALE GENOMIC DNA]</scope>
    <source>
        <strain evidence="2 3">C-27</strain>
    </source>
</reference>
<dbReference type="Proteomes" id="UP000028839">
    <property type="component" value="Unassembled WGS sequence"/>
</dbReference>
<evidence type="ECO:0000313" key="3">
    <source>
        <dbReference type="Proteomes" id="UP000028839"/>
    </source>
</evidence>
<evidence type="ECO:0000256" key="1">
    <source>
        <dbReference type="SAM" id="MobiDB-lite"/>
    </source>
</evidence>
<gene>
    <name evidence="2" type="ORF">IB75_07905</name>
</gene>
<feature type="region of interest" description="Disordered" evidence="1">
    <location>
        <begin position="1"/>
        <end position="22"/>
    </location>
</feature>
<sequence length="72" mass="7635">MGKGEGEESNVPLPLAGGEGEGEGVKQNLVRAKKYVVERNFTFYSLGEVNEVLLLSLGKRIMGVGAARLASL</sequence>
<proteinExistence type="predicted"/>
<evidence type="ECO:0000313" key="2">
    <source>
        <dbReference type="EMBL" id="KFI19576.1"/>
    </source>
</evidence>
<dbReference type="EMBL" id="JPGN01000046">
    <property type="protein sequence ID" value="KFI19576.1"/>
    <property type="molecule type" value="Genomic_DNA"/>
</dbReference>
<dbReference type="AlphaFoldDB" id="A0A0E2Z2X9"/>
<comment type="caution">
    <text evidence="2">The sequence shown here is derived from an EMBL/GenBank/DDBJ whole genome shotgun (WGS) entry which is preliminary data.</text>
</comment>